<protein>
    <submittedName>
        <fullName evidence="2">Uncharacterized protein</fullName>
    </submittedName>
</protein>
<dbReference type="AlphaFoldDB" id="A0A4Z2IRQ0"/>
<evidence type="ECO:0000313" key="3">
    <source>
        <dbReference type="Proteomes" id="UP000314294"/>
    </source>
</evidence>
<feature type="region of interest" description="Disordered" evidence="1">
    <location>
        <begin position="1"/>
        <end position="29"/>
    </location>
</feature>
<feature type="compositionally biased region" description="Basic and acidic residues" evidence="1">
    <location>
        <begin position="135"/>
        <end position="147"/>
    </location>
</feature>
<name>A0A4Z2IRQ0_9TELE</name>
<sequence>MWDLSSDNSRVGNQQKQLQPRDCIPVSPPLCSCQMGRGDGRGDGVKLRVAAARLVPHPEFQRAPSQQAKSLPESPPFLPVFGLQCGSSPGRGSTATPRHAEPRRATPSHAEPRRATPSHAEPRRATPSHATQSHSEPHGADQGEDIGRAVARKGLLNICVYPLAKTSRLYLPQSNRPRAERSRER</sequence>
<proteinExistence type="predicted"/>
<evidence type="ECO:0000313" key="2">
    <source>
        <dbReference type="EMBL" id="TNN80447.1"/>
    </source>
</evidence>
<feature type="compositionally biased region" description="Polar residues" evidence="1">
    <location>
        <begin position="1"/>
        <end position="18"/>
    </location>
</feature>
<feature type="compositionally biased region" description="Basic and acidic residues" evidence="1">
    <location>
        <begin position="98"/>
        <end position="124"/>
    </location>
</feature>
<accession>A0A4Z2IRQ0</accession>
<organism evidence="2 3">
    <name type="scientific">Liparis tanakae</name>
    <name type="common">Tanaka's snailfish</name>
    <dbReference type="NCBI Taxonomy" id="230148"/>
    <lineage>
        <taxon>Eukaryota</taxon>
        <taxon>Metazoa</taxon>
        <taxon>Chordata</taxon>
        <taxon>Craniata</taxon>
        <taxon>Vertebrata</taxon>
        <taxon>Euteleostomi</taxon>
        <taxon>Actinopterygii</taxon>
        <taxon>Neopterygii</taxon>
        <taxon>Teleostei</taxon>
        <taxon>Neoteleostei</taxon>
        <taxon>Acanthomorphata</taxon>
        <taxon>Eupercaria</taxon>
        <taxon>Perciformes</taxon>
        <taxon>Cottioidei</taxon>
        <taxon>Cottales</taxon>
        <taxon>Liparidae</taxon>
        <taxon>Liparis</taxon>
    </lineage>
</organism>
<keyword evidence="3" id="KW-1185">Reference proteome</keyword>
<gene>
    <name evidence="2" type="ORF">EYF80_009471</name>
</gene>
<evidence type="ECO:0000256" key="1">
    <source>
        <dbReference type="SAM" id="MobiDB-lite"/>
    </source>
</evidence>
<dbReference type="Proteomes" id="UP000314294">
    <property type="component" value="Unassembled WGS sequence"/>
</dbReference>
<feature type="region of interest" description="Disordered" evidence="1">
    <location>
        <begin position="57"/>
        <end position="147"/>
    </location>
</feature>
<dbReference type="EMBL" id="SRLO01000055">
    <property type="protein sequence ID" value="TNN80447.1"/>
    <property type="molecule type" value="Genomic_DNA"/>
</dbReference>
<comment type="caution">
    <text evidence="2">The sequence shown here is derived from an EMBL/GenBank/DDBJ whole genome shotgun (WGS) entry which is preliminary data.</text>
</comment>
<reference evidence="2 3" key="1">
    <citation type="submission" date="2019-03" db="EMBL/GenBank/DDBJ databases">
        <title>First draft genome of Liparis tanakae, snailfish: a comprehensive survey of snailfish specific genes.</title>
        <authorList>
            <person name="Kim W."/>
            <person name="Song I."/>
            <person name="Jeong J.-H."/>
            <person name="Kim D."/>
            <person name="Kim S."/>
            <person name="Ryu S."/>
            <person name="Song J.Y."/>
            <person name="Lee S.K."/>
        </authorList>
    </citation>
    <scope>NUCLEOTIDE SEQUENCE [LARGE SCALE GENOMIC DNA]</scope>
    <source>
        <tissue evidence="2">Muscle</tissue>
    </source>
</reference>
<feature type="compositionally biased region" description="Polar residues" evidence="1">
    <location>
        <begin position="85"/>
        <end position="96"/>
    </location>
</feature>